<evidence type="ECO:0000313" key="3">
    <source>
        <dbReference type="Proteomes" id="UP000824044"/>
    </source>
</evidence>
<dbReference type="EMBL" id="DXBS01000120">
    <property type="protein sequence ID" value="HIZ25092.1"/>
    <property type="molecule type" value="Genomic_DNA"/>
</dbReference>
<keyword evidence="1" id="KW-0472">Membrane</keyword>
<evidence type="ECO:0000256" key="1">
    <source>
        <dbReference type="SAM" id="Phobius"/>
    </source>
</evidence>
<proteinExistence type="predicted"/>
<dbReference type="AlphaFoldDB" id="A0A9D2DXH2"/>
<accession>A0A9D2DXH2</accession>
<evidence type="ECO:0000313" key="2">
    <source>
        <dbReference type="EMBL" id="HIZ25092.1"/>
    </source>
</evidence>
<comment type="caution">
    <text evidence="2">The sequence shown here is derived from an EMBL/GenBank/DDBJ whole genome shotgun (WGS) entry which is preliminary data.</text>
</comment>
<dbReference type="Proteomes" id="UP000824044">
    <property type="component" value="Unassembled WGS sequence"/>
</dbReference>
<name>A0A9D2DXH2_9FIRM</name>
<feature type="transmembrane region" description="Helical" evidence="1">
    <location>
        <begin position="6"/>
        <end position="26"/>
    </location>
</feature>
<keyword evidence="1" id="KW-1133">Transmembrane helix</keyword>
<organism evidence="2 3">
    <name type="scientific">Candidatus Gallimonas intestinigallinarum</name>
    <dbReference type="NCBI Taxonomy" id="2838604"/>
    <lineage>
        <taxon>Bacteria</taxon>
        <taxon>Bacillati</taxon>
        <taxon>Bacillota</taxon>
        <taxon>Clostridia</taxon>
        <taxon>Candidatus Gallimonas</taxon>
    </lineage>
</organism>
<protein>
    <submittedName>
        <fullName evidence="2">Uncharacterized protein</fullName>
    </submittedName>
</protein>
<keyword evidence="1" id="KW-0812">Transmembrane</keyword>
<sequence>MDILIGILSSLVASIIWWGCAQLYLIETRKKVNYKLMLLRKDNYAYQKYLTYQDYDLALNQAERMLDEIGEIFYSIKPLTYTRKKRKLINTLLSSLHINIARFQGYYKGYDSEQEKQHCCSEAKRHLYVVGYVPNSNNTYPDPDKFESVSEVTIELLCALNLSHTKSISYILTTTFCFNGNKTTDERKKLYRDLIDINAFSGSMSKFVANRFNITNDVLTQKQYLKIIDNMD</sequence>
<gene>
    <name evidence="2" type="ORF">H9812_06445</name>
</gene>
<reference evidence="2" key="2">
    <citation type="submission" date="2021-04" db="EMBL/GenBank/DDBJ databases">
        <authorList>
            <person name="Gilroy R."/>
        </authorList>
    </citation>
    <scope>NUCLEOTIDE SEQUENCE</scope>
    <source>
        <strain evidence="2">CHK33-5263</strain>
    </source>
</reference>
<reference evidence="2" key="1">
    <citation type="journal article" date="2021" name="PeerJ">
        <title>Extensive microbial diversity within the chicken gut microbiome revealed by metagenomics and culture.</title>
        <authorList>
            <person name="Gilroy R."/>
            <person name="Ravi A."/>
            <person name="Getino M."/>
            <person name="Pursley I."/>
            <person name="Horton D.L."/>
            <person name="Alikhan N.F."/>
            <person name="Baker D."/>
            <person name="Gharbi K."/>
            <person name="Hall N."/>
            <person name="Watson M."/>
            <person name="Adriaenssens E.M."/>
            <person name="Foster-Nyarko E."/>
            <person name="Jarju S."/>
            <person name="Secka A."/>
            <person name="Antonio M."/>
            <person name="Oren A."/>
            <person name="Chaudhuri R.R."/>
            <person name="La Ragione R."/>
            <person name="Hildebrand F."/>
            <person name="Pallen M.J."/>
        </authorList>
    </citation>
    <scope>NUCLEOTIDE SEQUENCE</scope>
    <source>
        <strain evidence="2">CHK33-5263</strain>
    </source>
</reference>